<dbReference type="AlphaFoldDB" id="A0A371GEY0"/>
<dbReference type="Proteomes" id="UP000257109">
    <property type="component" value="Unassembled WGS sequence"/>
</dbReference>
<accession>A0A371GEY0</accession>
<dbReference type="PANTHER" id="PTHR35046">
    <property type="entry name" value="ZINC KNUCKLE (CCHC-TYPE) FAMILY PROTEIN"/>
    <property type="match status" value="1"/>
</dbReference>
<dbReference type="PANTHER" id="PTHR35046:SF9">
    <property type="entry name" value="RNA-DIRECTED DNA POLYMERASE"/>
    <property type="match status" value="1"/>
</dbReference>
<name>A0A371GEY0_MUCPR</name>
<proteinExistence type="predicted"/>
<feature type="non-terminal residue" evidence="1">
    <location>
        <position position="1"/>
    </location>
</feature>
<comment type="caution">
    <text evidence="1">The sequence shown here is derived from an EMBL/GenBank/DDBJ whole genome shotgun (WGS) entry which is preliminary data.</text>
</comment>
<dbReference type="EMBL" id="QJKJ01005767">
    <property type="protein sequence ID" value="RDX89094.1"/>
    <property type="molecule type" value="Genomic_DNA"/>
</dbReference>
<gene>
    <name evidence="1" type="ORF">CR513_29219</name>
</gene>
<reference evidence="1" key="1">
    <citation type="submission" date="2018-05" db="EMBL/GenBank/DDBJ databases">
        <title>Draft genome of Mucuna pruriens seed.</title>
        <authorList>
            <person name="Nnadi N.E."/>
            <person name="Vos R."/>
            <person name="Hasami M.H."/>
            <person name="Devisetty U.K."/>
            <person name="Aguiy J.C."/>
        </authorList>
    </citation>
    <scope>NUCLEOTIDE SEQUENCE [LARGE SCALE GENOMIC DNA]</scope>
    <source>
        <strain evidence="1">JCA_2017</strain>
    </source>
</reference>
<protein>
    <recommendedName>
        <fullName evidence="3">Retrotransposon gag domain-containing protein</fullName>
    </recommendedName>
</protein>
<organism evidence="1 2">
    <name type="scientific">Mucuna pruriens</name>
    <name type="common">Velvet bean</name>
    <name type="synonym">Dolichos pruriens</name>
    <dbReference type="NCBI Taxonomy" id="157652"/>
    <lineage>
        <taxon>Eukaryota</taxon>
        <taxon>Viridiplantae</taxon>
        <taxon>Streptophyta</taxon>
        <taxon>Embryophyta</taxon>
        <taxon>Tracheophyta</taxon>
        <taxon>Spermatophyta</taxon>
        <taxon>Magnoliopsida</taxon>
        <taxon>eudicotyledons</taxon>
        <taxon>Gunneridae</taxon>
        <taxon>Pentapetalae</taxon>
        <taxon>rosids</taxon>
        <taxon>fabids</taxon>
        <taxon>Fabales</taxon>
        <taxon>Fabaceae</taxon>
        <taxon>Papilionoideae</taxon>
        <taxon>50 kb inversion clade</taxon>
        <taxon>NPAAA clade</taxon>
        <taxon>indigoferoid/millettioid clade</taxon>
        <taxon>Phaseoleae</taxon>
        <taxon>Mucuna</taxon>
    </lineage>
</organism>
<keyword evidence="2" id="KW-1185">Reference proteome</keyword>
<sequence length="72" mass="8265">MGYQKDMEGSKSVEEHHKDMEVALTRANVIESNEATMACLLHGFNKDNQDTMELYHYATMDDLVHYATRVEA</sequence>
<evidence type="ECO:0000313" key="1">
    <source>
        <dbReference type="EMBL" id="RDX89094.1"/>
    </source>
</evidence>
<dbReference type="OrthoDB" id="1731207at2759"/>
<evidence type="ECO:0008006" key="3">
    <source>
        <dbReference type="Google" id="ProtNLM"/>
    </source>
</evidence>
<evidence type="ECO:0000313" key="2">
    <source>
        <dbReference type="Proteomes" id="UP000257109"/>
    </source>
</evidence>